<dbReference type="Proteomes" id="UP000027138">
    <property type="component" value="Unassembled WGS sequence"/>
</dbReference>
<proteinExistence type="predicted"/>
<reference evidence="2 3" key="1">
    <citation type="journal article" date="2014" name="PLoS ONE">
        <title>Global Analysis of Gene Expression Profiles in Physic Nut (Jatropha curcas L.) Seedlings Exposed to Salt Stress.</title>
        <authorList>
            <person name="Zhang L."/>
            <person name="Zhang C."/>
            <person name="Wu P."/>
            <person name="Chen Y."/>
            <person name="Li M."/>
            <person name="Jiang H."/>
            <person name="Wu G."/>
        </authorList>
    </citation>
    <scope>NUCLEOTIDE SEQUENCE [LARGE SCALE GENOMIC DNA]</scope>
    <source>
        <strain evidence="3">cv. GZQX0401</strain>
        <tissue evidence="2">Young leaves</tissue>
    </source>
</reference>
<dbReference type="AlphaFoldDB" id="A0A067KR27"/>
<feature type="region of interest" description="Disordered" evidence="1">
    <location>
        <begin position="1"/>
        <end position="43"/>
    </location>
</feature>
<evidence type="ECO:0000313" key="3">
    <source>
        <dbReference type="Proteomes" id="UP000027138"/>
    </source>
</evidence>
<accession>A0A067KR27</accession>
<evidence type="ECO:0000256" key="1">
    <source>
        <dbReference type="SAM" id="MobiDB-lite"/>
    </source>
</evidence>
<protein>
    <submittedName>
        <fullName evidence="2">Uncharacterized protein</fullName>
    </submittedName>
</protein>
<evidence type="ECO:0000313" key="2">
    <source>
        <dbReference type="EMBL" id="KDP38602.1"/>
    </source>
</evidence>
<organism evidence="2 3">
    <name type="scientific">Jatropha curcas</name>
    <name type="common">Barbados nut</name>
    <dbReference type="NCBI Taxonomy" id="180498"/>
    <lineage>
        <taxon>Eukaryota</taxon>
        <taxon>Viridiplantae</taxon>
        <taxon>Streptophyta</taxon>
        <taxon>Embryophyta</taxon>
        <taxon>Tracheophyta</taxon>
        <taxon>Spermatophyta</taxon>
        <taxon>Magnoliopsida</taxon>
        <taxon>eudicotyledons</taxon>
        <taxon>Gunneridae</taxon>
        <taxon>Pentapetalae</taxon>
        <taxon>rosids</taxon>
        <taxon>fabids</taxon>
        <taxon>Malpighiales</taxon>
        <taxon>Euphorbiaceae</taxon>
        <taxon>Crotonoideae</taxon>
        <taxon>Jatropheae</taxon>
        <taxon>Jatropha</taxon>
    </lineage>
</organism>
<keyword evidence="3" id="KW-1185">Reference proteome</keyword>
<sequence length="121" mass="14608">MLNYHENGWRRERDEEKDEGDKEEDEDEENVEDEGEENEERKVKWKARILPNHLFNCMMQLPNKTYISTCYLLIPQLNILGQVNPLINPFYPNRVWFNSTQLNSMQRLDYAKTRLGRMSQQ</sequence>
<feature type="compositionally biased region" description="Acidic residues" evidence="1">
    <location>
        <begin position="15"/>
        <end position="38"/>
    </location>
</feature>
<name>A0A067KR27_JATCU</name>
<gene>
    <name evidence="2" type="ORF">JCGZ_05309</name>
</gene>
<dbReference type="EMBL" id="KK914359">
    <property type="protein sequence ID" value="KDP38602.1"/>
    <property type="molecule type" value="Genomic_DNA"/>
</dbReference>